<organism evidence="4">
    <name type="scientific">Thelazia callipaeda</name>
    <name type="common">Oriental eyeworm</name>
    <name type="synonym">Parasitic nematode</name>
    <dbReference type="NCBI Taxonomy" id="103827"/>
    <lineage>
        <taxon>Eukaryota</taxon>
        <taxon>Metazoa</taxon>
        <taxon>Ecdysozoa</taxon>
        <taxon>Nematoda</taxon>
        <taxon>Chromadorea</taxon>
        <taxon>Rhabditida</taxon>
        <taxon>Spirurina</taxon>
        <taxon>Spiruromorpha</taxon>
        <taxon>Thelazioidea</taxon>
        <taxon>Thelaziidae</taxon>
        <taxon>Thelazia</taxon>
    </lineage>
</organism>
<accession>A0A0N5D2N4</accession>
<dbReference type="Proteomes" id="UP000276776">
    <property type="component" value="Unassembled WGS sequence"/>
</dbReference>
<keyword evidence="1" id="KW-1133">Transmembrane helix</keyword>
<keyword evidence="1" id="KW-0472">Membrane</keyword>
<reference evidence="2 3" key="2">
    <citation type="submission" date="2018-11" db="EMBL/GenBank/DDBJ databases">
        <authorList>
            <consortium name="Pathogen Informatics"/>
        </authorList>
    </citation>
    <scope>NUCLEOTIDE SEQUENCE [LARGE SCALE GENOMIC DNA]</scope>
</reference>
<dbReference type="AlphaFoldDB" id="A0A0N5D2N4"/>
<feature type="transmembrane region" description="Helical" evidence="1">
    <location>
        <begin position="6"/>
        <end position="32"/>
    </location>
</feature>
<name>A0A0N5D2N4_THECL</name>
<protein>
    <submittedName>
        <fullName evidence="4">Secreted protein</fullName>
    </submittedName>
</protein>
<dbReference type="WBParaSite" id="TCLT_0000715201-mRNA-1">
    <property type="protein sequence ID" value="TCLT_0000715201-mRNA-1"/>
    <property type="gene ID" value="TCLT_0000715201"/>
</dbReference>
<dbReference type="EMBL" id="UYYF01004478">
    <property type="protein sequence ID" value="VDN04569.1"/>
    <property type="molecule type" value="Genomic_DNA"/>
</dbReference>
<dbReference type="OrthoDB" id="5853103at2759"/>
<evidence type="ECO:0000313" key="2">
    <source>
        <dbReference type="EMBL" id="VDN04569.1"/>
    </source>
</evidence>
<sequence length="166" mass="19092">MKINVWIIILLAAVTVILFTVIVLIFLIVKLIRNRIRPSRSSVVVRPKIAKPIDAFDESVASYSRMPIASVVIPSQNQSQKTNSNEIQQYRTSSKKSSWVSDTSRRYALTGHSKHRNEHFVDRDPPSHDSRCDYLDPLDLDLGELQEIQINNFQTRYKNTDRPVIT</sequence>
<keyword evidence="3" id="KW-1185">Reference proteome</keyword>
<proteinExistence type="predicted"/>
<evidence type="ECO:0000256" key="1">
    <source>
        <dbReference type="SAM" id="Phobius"/>
    </source>
</evidence>
<reference evidence="4" key="1">
    <citation type="submission" date="2017-02" db="UniProtKB">
        <authorList>
            <consortium name="WormBaseParasite"/>
        </authorList>
    </citation>
    <scope>IDENTIFICATION</scope>
</reference>
<gene>
    <name evidence="2" type="ORF">TCLT_LOCUS7141</name>
</gene>
<evidence type="ECO:0000313" key="3">
    <source>
        <dbReference type="Proteomes" id="UP000276776"/>
    </source>
</evidence>
<keyword evidence="1" id="KW-0812">Transmembrane</keyword>
<dbReference type="OMA" id="ESKCDYL"/>
<evidence type="ECO:0000313" key="4">
    <source>
        <dbReference type="WBParaSite" id="TCLT_0000715201-mRNA-1"/>
    </source>
</evidence>